<dbReference type="OrthoDB" id="4760590at2"/>
<dbReference type="InterPro" id="IPR036661">
    <property type="entry name" value="Luciferase-like_sf"/>
</dbReference>
<dbReference type="AlphaFoldDB" id="A0A4R5AIZ2"/>
<protein>
    <submittedName>
        <fullName evidence="2">LLM class F420-dependent oxidoreductase</fullName>
    </submittedName>
</protein>
<dbReference type="GO" id="GO:0005829">
    <property type="term" value="C:cytosol"/>
    <property type="evidence" value="ECO:0007669"/>
    <property type="project" value="TreeGrafter"/>
</dbReference>
<dbReference type="Gene3D" id="3.20.20.30">
    <property type="entry name" value="Luciferase-like domain"/>
    <property type="match status" value="2"/>
</dbReference>
<reference evidence="2 3" key="1">
    <citation type="submission" date="2019-02" db="EMBL/GenBank/DDBJ databases">
        <title>Draft genome sequences of novel Actinobacteria.</title>
        <authorList>
            <person name="Sahin N."/>
            <person name="Ay H."/>
            <person name="Saygin H."/>
        </authorList>
    </citation>
    <scope>NUCLEOTIDE SEQUENCE [LARGE SCALE GENOMIC DNA]</scope>
    <source>
        <strain evidence="2 3">8K307</strain>
    </source>
</reference>
<feature type="domain" description="Luciferase-like" evidence="1">
    <location>
        <begin position="13"/>
        <end position="260"/>
    </location>
</feature>
<dbReference type="InterPro" id="IPR011251">
    <property type="entry name" value="Luciferase-like_dom"/>
</dbReference>
<dbReference type="GO" id="GO:0016705">
    <property type="term" value="F:oxidoreductase activity, acting on paired donors, with incorporation or reduction of molecular oxygen"/>
    <property type="evidence" value="ECO:0007669"/>
    <property type="project" value="InterPro"/>
</dbReference>
<dbReference type="EMBL" id="SMLB01000006">
    <property type="protein sequence ID" value="TDD71349.1"/>
    <property type="molecule type" value="Genomic_DNA"/>
</dbReference>
<dbReference type="Pfam" id="PF00296">
    <property type="entry name" value="Bac_luciferase"/>
    <property type="match status" value="1"/>
</dbReference>
<name>A0A4R5AIZ2_9ACTN</name>
<dbReference type="PANTHER" id="PTHR30137">
    <property type="entry name" value="LUCIFERASE-LIKE MONOOXYGENASE"/>
    <property type="match status" value="1"/>
</dbReference>
<evidence type="ECO:0000259" key="1">
    <source>
        <dbReference type="Pfam" id="PF00296"/>
    </source>
</evidence>
<dbReference type="RefSeq" id="WP_132102413.1">
    <property type="nucleotide sequence ID" value="NZ_SMLB01000006.1"/>
</dbReference>
<proteinExistence type="predicted"/>
<evidence type="ECO:0000313" key="3">
    <source>
        <dbReference type="Proteomes" id="UP000295217"/>
    </source>
</evidence>
<dbReference type="SUPFAM" id="SSF51679">
    <property type="entry name" value="Bacterial luciferase-like"/>
    <property type="match status" value="1"/>
</dbReference>
<accession>A0A4R5AIZ2</accession>
<evidence type="ECO:0000313" key="2">
    <source>
        <dbReference type="EMBL" id="TDD71349.1"/>
    </source>
</evidence>
<dbReference type="NCBIfam" id="TIGR03620">
    <property type="entry name" value="F420_MSMEG_4141"/>
    <property type="match status" value="1"/>
</dbReference>
<keyword evidence="3" id="KW-1185">Reference proteome</keyword>
<gene>
    <name evidence="2" type="ORF">E1262_07040</name>
</gene>
<dbReference type="InterPro" id="IPR019922">
    <property type="entry name" value="Lucif-like_OxRdatse_MSMEG_4141"/>
</dbReference>
<dbReference type="InterPro" id="IPR050766">
    <property type="entry name" value="Bact_Lucif_Oxidored"/>
</dbReference>
<comment type="caution">
    <text evidence="2">The sequence shown here is derived from an EMBL/GenBank/DDBJ whole genome shotgun (WGS) entry which is preliminary data.</text>
</comment>
<sequence>MAIDVGRAGVWVGARNWPDDTAEVADAFAELETLGYGAAWLGRAEADLVRPEQILAATTTLIAATGIVNVWTEPADEVAAAFHRVDGAYPDRLLLGIGAGHAKFVEQRGQQYQRPYSKVVEYLDQLDAAGIPATKRAVAALGPRTIRLAGERSLGAHPYLVTPDHTRLARDVLGDGPLLAPEQKVVLSTDEDEVLRIAGRVVAYYLGLPNYVNNLRRLGFTDDDLSGSGSRRLVEGLVAWGDPETIAARIAQHHVAGADHVCVQVLTGRPGLPRAEWRALAPALMG</sequence>
<dbReference type="PANTHER" id="PTHR30137:SF18">
    <property type="entry name" value="CONSERVED PROTEIN"/>
    <property type="match status" value="1"/>
</dbReference>
<dbReference type="Proteomes" id="UP000295217">
    <property type="component" value="Unassembled WGS sequence"/>
</dbReference>
<organism evidence="2 3">
    <name type="scientific">Jiangella aurantiaca</name>
    <dbReference type="NCBI Taxonomy" id="2530373"/>
    <lineage>
        <taxon>Bacteria</taxon>
        <taxon>Bacillati</taxon>
        <taxon>Actinomycetota</taxon>
        <taxon>Actinomycetes</taxon>
        <taxon>Jiangellales</taxon>
        <taxon>Jiangellaceae</taxon>
        <taxon>Jiangella</taxon>
    </lineage>
</organism>